<reference evidence="3" key="1">
    <citation type="submission" date="2016-04" db="EMBL/GenBank/DDBJ databases">
        <title>Cephalotus genome sequencing.</title>
        <authorList>
            <person name="Fukushima K."/>
            <person name="Hasebe M."/>
            <person name="Fang X."/>
        </authorList>
    </citation>
    <scope>NUCLEOTIDE SEQUENCE [LARGE SCALE GENOMIC DNA]</scope>
    <source>
        <strain evidence="3">cv. St1</strain>
    </source>
</reference>
<feature type="compositionally biased region" description="Basic and acidic residues" evidence="1">
    <location>
        <begin position="91"/>
        <end position="106"/>
    </location>
</feature>
<feature type="compositionally biased region" description="Low complexity" evidence="1">
    <location>
        <begin position="68"/>
        <end position="80"/>
    </location>
</feature>
<gene>
    <name evidence="2" type="ORF">CFOL_v3_02858</name>
</gene>
<accession>A0A1Q3AUB1</accession>
<dbReference type="InParanoid" id="A0A1Q3AUB1"/>
<sequence length="613" mass="65119">MERTEPTLVPEWLRSTGSVTGGGSSAHPFASSSSHSDVPQSVHHTRNRNSRSISDIDGPRSALLDRTSSSNSRRSSSNGSAKHAYSSFSRSYREKDREREKERSSFLDDWDRESSDPIGSILACRSEKDRLKRSQSMVSRKQGDMFTRRGTVDLKNGSNRSHNNGNGLLSGVSIGGSVHKAVFEKDFPSLGNDDKQGLPDVVRVASPGLNLAVQSLPVSSSALIGGEGWTSALAEVPTIVGSSVSSTGTLSVLQTVNTTSGSGTNSAMSVLNMAEALAQAPSRTYTAPPLSVKTQRLEELAIKKSRQLIPVTPSMPKGSILNSSDKTKPKSAVRTGEMSSAIKGGQQQSSSLVHANHSLQSGHVKSELPKSPHGNFLVLKQPRENGVSTPKDIASPHNNSARASSNRIAFAPPVASAPTSNPKLSPRERKGTASNLISGFPVEKRPTLLQTQSRNDFFNLLKKKTSMNTSASVPDSGTVSSSPIIEMSGEEVNAPVSPQTIENGAEVISNGDACKEVQRLSDVGEKNTSSSAPAYTEEEEAAFLLSLGWDGKEYSGDDEGLTEEEIDAFLREYIKLMPSLKASQGISLKLLKSHLTSLGGGSEPSSSDSGSEA</sequence>
<evidence type="ECO:0000256" key="1">
    <source>
        <dbReference type="SAM" id="MobiDB-lite"/>
    </source>
</evidence>
<dbReference type="EMBL" id="BDDD01000105">
    <property type="protein sequence ID" value="GAV59327.1"/>
    <property type="molecule type" value="Genomic_DNA"/>
</dbReference>
<dbReference type="Proteomes" id="UP000187406">
    <property type="component" value="Unassembled WGS sequence"/>
</dbReference>
<protein>
    <submittedName>
        <fullName evidence="2">Uncharacterized protein</fullName>
    </submittedName>
</protein>
<comment type="caution">
    <text evidence="2">The sequence shown here is derived from an EMBL/GenBank/DDBJ whole genome shotgun (WGS) entry which is preliminary data.</text>
</comment>
<feature type="region of interest" description="Disordered" evidence="1">
    <location>
        <begin position="311"/>
        <end position="351"/>
    </location>
</feature>
<feature type="region of interest" description="Disordered" evidence="1">
    <location>
        <begin position="385"/>
        <end position="433"/>
    </location>
</feature>
<dbReference type="PANTHER" id="PTHR34112">
    <property type="entry name" value="C-JUN-AMINO-TERMINAL KINASE-INTERACTING PROTEIN"/>
    <property type="match status" value="1"/>
</dbReference>
<keyword evidence="3" id="KW-1185">Reference proteome</keyword>
<name>A0A1Q3AUB1_CEPFO</name>
<feature type="region of interest" description="Disordered" evidence="1">
    <location>
        <begin position="1"/>
        <end position="112"/>
    </location>
</feature>
<dbReference type="STRING" id="3775.A0A1Q3AUB1"/>
<dbReference type="OrthoDB" id="848545at2759"/>
<proteinExistence type="predicted"/>
<evidence type="ECO:0000313" key="2">
    <source>
        <dbReference type="EMBL" id="GAV59327.1"/>
    </source>
</evidence>
<dbReference type="PANTHER" id="PTHR34112:SF18">
    <property type="entry name" value="C-JUN-AMINO-TERMINAL KINASE-INTERACTING PROTEIN"/>
    <property type="match status" value="1"/>
</dbReference>
<evidence type="ECO:0000313" key="3">
    <source>
        <dbReference type="Proteomes" id="UP000187406"/>
    </source>
</evidence>
<dbReference type="AlphaFoldDB" id="A0A1Q3AUB1"/>
<feature type="compositionally biased region" description="Polar residues" evidence="1">
    <location>
        <begin position="396"/>
        <end position="407"/>
    </location>
</feature>
<dbReference type="FunCoup" id="A0A1Q3AUB1">
    <property type="interactions" value="2477"/>
</dbReference>
<feature type="compositionally biased region" description="Low complexity" evidence="1">
    <location>
        <begin position="25"/>
        <end position="42"/>
    </location>
</feature>
<organism evidence="2 3">
    <name type="scientific">Cephalotus follicularis</name>
    <name type="common">Albany pitcher plant</name>
    <dbReference type="NCBI Taxonomy" id="3775"/>
    <lineage>
        <taxon>Eukaryota</taxon>
        <taxon>Viridiplantae</taxon>
        <taxon>Streptophyta</taxon>
        <taxon>Embryophyta</taxon>
        <taxon>Tracheophyta</taxon>
        <taxon>Spermatophyta</taxon>
        <taxon>Magnoliopsida</taxon>
        <taxon>eudicotyledons</taxon>
        <taxon>Gunneridae</taxon>
        <taxon>Pentapetalae</taxon>
        <taxon>rosids</taxon>
        <taxon>fabids</taxon>
        <taxon>Oxalidales</taxon>
        <taxon>Cephalotaceae</taxon>
        <taxon>Cephalotus</taxon>
    </lineage>
</organism>